<dbReference type="Gene3D" id="3.40.50.2300">
    <property type="match status" value="1"/>
</dbReference>
<organism evidence="3 4">
    <name type="scientific">Geomonas terrae</name>
    <dbReference type="NCBI Taxonomy" id="2562681"/>
    <lineage>
        <taxon>Bacteria</taxon>
        <taxon>Pseudomonadati</taxon>
        <taxon>Thermodesulfobacteriota</taxon>
        <taxon>Desulfuromonadia</taxon>
        <taxon>Geobacterales</taxon>
        <taxon>Geobacteraceae</taxon>
        <taxon>Geomonas</taxon>
    </lineage>
</organism>
<comment type="caution">
    <text evidence="3">The sequence shown here is derived from an EMBL/GenBank/DDBJ whole genome shotgun (WGS) entry which is preliminary data.</text>
</comment>
<feature type="modified residue" description="4-aspartylphosphate" evidence="1">
    <location>
        <position position="62"/>
    </location>
</feature>
<gene>
    <name evidence="3" type="ORF">E4633_09380</name>
</gene>
<keyword evidence="4" id="KW-1185">Reference proteome</keyword>
<dbReference type="InterPro" id="IPR001789">
    <property type="entry name" value="Sig_transdc_resp-reg_receiver"/>
</dbReference>
<dbReference type="SMART" id="SM00448">
    <property type="entry name" value="REC"/>
    <property type="match status" value="1"/>
</dbReference>
<dbReference type="SUPFAM" id="SSF52172">
    <property type="entry name" value="CheY-like"/>
    <property type="match status" value="1"/>
</dbReference>
<accession>A0A4S1CG37</accession>
<evidence type="ECO:0000256" key="1">
    <source>
        <dbReference type="PROSITE-ProRule" id="PRU00169"/>
    </source>
</evidence>
<proteinExistence type="predicted"/>
<dbReference type="AlphaFoldDB" id="A0A4S1CG37"/>
<dbReference type="CDD" id="cd17557">
    <property type="entry name" value="REC_Rcp-like"/>
    <property type="match status" value="1"/>
</dbReference>
<feature type="domain" description="Response regulatory" evidence="2">
    <location>
        <begin position="5"/>
        <end position="129"/>
    </location>
</feature>
<sequence length="132" mass="15045">MAQSFILLVEDNPDDMFLACRIIRKVCTDEILVARDGEEASELLRRMEQEGGHDRIRLVLLDLKLPKISGLDILQFIRQNERLCQLPVAILTSSDNETDQETCWELGVVDYIYKPMTADRLKSVLSRGGGHE</sequence>
<dbReference type="Proteomes" id="UP000306416">
    <property type="component" value="Unassembled WGS sequence"/>
</dbReference>
<evidence type="ECO:0000259" key="2">
    <source>
        <dbReference type="PROSITE" id="PS50110"/>
    </source>
</evidence>
<dbReference type="PANTHER" id="PTHR44520">
    <property type="entry name" value="RESPONSE REGULATOR RCP1-RELATED"/>
    <property type="match status" value="1"/>
</dbReference>
<dbReference type="EMBL" id="SRSC01000002">
    <property type="protein sequence ID" value="TGU72504.1"/>
    <property type="molecule type" value="Genomic_DNA"/>
</dbReference>
<evidence type="ECO:0000313" key="3">
    <source>
        <dbReference type="EMBL" id="TGU72504.1"/>
    </source>
</evidence>
<evidence type="ECO:0000313" key="4">
    <source>
        <dbReference type="Proteomes" id="UP000306416"/>
    </source>
</evidence>
<keyword evidence="1" id="KW-0597">Phosphoprotein</keyword>
<dbReference type="RefSeq" id="WP_135869981.1">
    <property type="nucleotide sequence ID" value="NZ_SRSC01000002.1"/>
</dbReference>
<dbReference type="PROSITE" id="PS50110">
    <property type="entry name" value="RESPONSE_REGULATORY"/>
    <property type="match status" value="1"/>
</dbReference>
<dbReference type="PANTHER" id="PTHR44520:SF1">
    <property type="entry name" value="TWO-COMPONENT SYSTEM REGULATORY PROTEIN"/>
    <property type="match status" value="1"/>
</dbReference>
<name>A0A4S1CG37_9BACT</name>
<reference evidence="3 4" key="1">
    <citation type="submission" date="2019-04" db="EMBL/GenBank/DDBJ databases">
        <title>Geobacter oryzae sp. nov., ferric-reducing bacteria isolated from paddy soil.</title>
        <authorList>
            <person name="Xu Z."/>
            <person name="Masuda Y."/>
            <person name="Itoh H."/>
            <person name="Senoo K."/>
        </authorList>
    </citation>
    <scope>NUCLEOTIDE SEQUENCE [LARGE SCALE GENOMIC DNA]</scope>
    <source>
        <strain evidence="3 4">Red111</strain>
    </source>
</reference>
<dbReference type="InterPro" id="IPR052893">
    <property type="entry name" value="TCS_response_regulator"/>
</dbReference>
<dbReference type="GO" id="GO:0000160">
    <property type="term" value="P:phosphorelay signal transduction system"/>
    <property type="evidence" value="ECO:0007669"/>
    <property type="project" value="InterPro"/>
</dbReference>
<dbReference type="InterPro" id="IPR011006">
    <property type="entry name" value="CheY-like_superfamily"/>
</dbReference>
<dbReference type="Pfam" id="PF00072">
    <property type="entry name" value="Response_reg"/>
    <property type="match status" value="1"/>
</dbReference>
<protein>
    <submittedName>
        <fullName evidence="3">Response regulator</fullName>
    </submittedName>
</protein>